<gene>
    <name evidence="3" type="ORF">GMB86_01820</name>
</gene>
<organism evidence="3 4">
    <name type="scientific">Terrilactibacillus tamarindi</name>
    <dbReference type="NCBI Taxonomy" id="2599694"/>
    <lineage>
        <taxon>Bacteria</taxon>
        <taxon>Bacillati</taxon>
        <taxon>Bacillota</taxon>
        <taxon>Bacilli</taxon>
        <taxon>Bacillales</taxon>
        <taxon>Bacillaceae</taxon>
        <taxon>Terrilactibacillus</taxon>
    </lineage>
</organism>
<keyword evidence="1" id="KW-0862">Zinc</keyword>
<feature type="domain" description="SWIM-type" evidence="2">
    <location>
        <begin position="62"/>
        <end position="106"/>
    </location>
</feature>
<dbReference type="Proteomes" id="UP000440978">
    <property type="component" value="Unassembled WGS sequence"/>
</dbReference>
<protein>
    <recommendedName>
        <fullName evidence="2">SWIM-type domain-containing protein</fullName>
    </recommendedName>
</protein>
<keyword evidence="1" id="KW-0863">Zinc-finger</keyword>
<comment type="caution">
    <text evidence="3">The sequence shown here is derived from an EMBL/GenBank/DDBJ whole genome shotgun (WGS) entry which is preliminary data.</text>
</comment>
<evidence type="ECO:0000259" key="2">
    <source>
        <dbReference type="PROSITE" id="PS50966"/>
    </source>
</evidence>
<dbReference type="OrthoDB" id="188274at2"/>
<evidence type="ECO:0000313" key="3">
    <source>
        <dbReference type="EMBL" id="MTT30751.1"/>
    </source>
</evidence>
<evidence type="ECO:0000313" key="4">
    <source>
        <dbReference type="Proteomes" id="UP000440978"/>
    </source>
</evidence>
<sequence>MRDGLLVKDAQLKDWLDEFFSYTHHLRLNRGKDLFRRHAVNQFHIHEDGFTAEVEGTRPKPYHVEATFDPEMAGDLPDPAEIWLNCTCPDNTELCKHAICATIYWITRLDRARLPLGHDLQEQQIFDLLKTNETTTIPDAPSLEKLNQLSRRSLPAYLQFKPQHFWNLKPNLDRLMERNYSLIQERMTKERKRFR</sequence>
<dbReference type="EMBL" id="WNHB01000002">
    <property type="protein sequence ID" value="MTT30751.1"/>
    <property type="molecule type" value="Genomic_DNA"/>
</dbReference>
<keyword evidence="1" id="KW-0479">Metal-binding</keyword>
<dbReference type="InterPro" id="IPR007527">
    <property type="entry name" value="Znf_SWIM"/>
</dbReference>
<accession>A0A6N8CLQ3</accession>
<dbReference type="AlphaFoldDB" id="A0A6N8CLQ3"/>
<dbReference type="GO" id="GO:0008270">
    <property type="term" value="F:zinc ion binding"/>
    <property type="evidence" value="ECO:0007669"/>
    <property type="project" value="UniProtKB-KW"/>
</dbReference>
<dbReference type="PROSITE" id="PS50966">
    <property type="entry name" value="ZF_SWIM"/>
    <property type="match status" value="1"/>
</dbReference>
<evidence type="ECO:0000256" key="1">
    <source>
        <dbReference type="PROSITE-ProRule" id="PRU00325"/>
    </source>
</evidence>
<reference evidence="3 4" key="1">
    <citation type="submission" date="2019-11" db="EMBL/GenBank/DDBJ databases">
        <title>Terrilactibacillus tamarindus sp. nov. BCM23-1 isolated from bark of Tamarindus indica.</title>
        <authorList>
            <person name="Kingkaew E."/>
            <person name="Tanasupawat S."/>
        </authorList>
    </citation>
    <scope>NUCLEOTIDE SEQUENCE [LARGE SCALE GENOMIC DNA]</scope>
    <source>
        <strain evidence="3 4">BCM23-1</strain>
    </source>
</reference>
<name>A0A6N8CLQ3_9BACI</name>
<dbReference type="RefSeq" id="WP_155216233.1">
    <property type="nucleotide sequence ID" value="NZ_WNHB01000002.1"/>
</dbReference>
<proteinExistence type="predicted"/>
<keyword evidence="4" id="KW-1185">Reference proteome</keyword>